<accession>A0A0D7CHR1</accession>
<dbReference type="PATRIC" id="fig|1240678.4.peg.5973"/>
<comment type="caution">
    <text evidence="2">The sequence shown here is derived from an EMBL/GenBank/DDBJ whole genome shotgun (WGS) entry which is preliminary data.</text>
</comment>
<keyword evidence="3" id="KW-1185">Reference proteome</keyword>
<dbReference type="AlphaFoldDB" id="A0A0D7CHR1"/>
<feature type="region of interest" description="Disordered" evidence="1">
    <location>
        <begin position="80"/>
        <end position="107"/>
    </location>
</feature>
<gene>
    <name evidence="2" type="ORF">SNA_28005</name>
</gene>
<name>A0A0D7CHR1_9ACTN</name>
<evidence type="ECO:0000313" key="2">
    <source>
        <dbReference type="EMBL" id="KIZ15400.1"/>
    </source>
</evidence>
<dbReference type="Proteomes" id="UP000032458">
    <property type="component" value="Unassembled WGS sequence"/>
</dbReference>
<proteinExistence type="predicted"/>
<organism evidence="2 3">
    <name type="scientific">Streptomyces natalensis ATCC 27448</name>
    <dbReference type="NCBI Taxonomy" id="1240678"/>
    <lineage>
        <taxon>Bacteria</taxon>
        <taxon>Bacillati</taxon>
        <taxon>Actinomycetota</taxon>
        <taxon>Actinomycetes</taxon>
        <taxon>Kitasatosporales</taxon>
        <taxon>Streptomycetaceae</taxon>
        <taxon>Streptomyces</taxon>
    </lineage>
</organism>
<evidence type="ECO:0000313" key="3">
    <source>
        <dbReference type="Proteomes" id="UP000032458"/>
    </source>
</evidence>
<protein>
    <submittedName>
        <fullName evidence="2">Uncharacterized protein</fullName>
    </submittedName>
</protein>
<dbReference type="EMBL" id="JRKI01000034">
    <property type="protein sequence ID" value="KIZ15400.1"/>
    <property type="molecule type" value="Genomic_DNA"/>
</dbReference>
<evidence type="ECO:0000256" key="1">
    <source>
        <dbReference type="SAM" id="MobiDB-lite"/>
    </source>
</evidence>
<reference evidence="2 3" key="1">
    <citation type="submission" date="2014-09" db="EMBL/GenBank/DDBJ databases">
        <title>Draft genome sequence of Streptomyces natalensis ATCC 27448, producer of the antifungal pimaricin.</title>
        <authorList>
            <person name="Mendes M.V."/>
            <person name="Beites T."/>
            <person name="Pires S."/>
            <person name="Santos C.L."/>
            <person name="Moradas-Ferreira P."/>
        </authorList>
    </citation>
    <scope>NUCLEOTIDE SEQUENCE [LARGE SCALE GENOMIC DNA]</scope>
    <source>
        <strain evidence="2 3">ATCC 27448</strain>
    </source>
</reference>
<dbReference type="RefSeq" id="WP_030063086.1">
    <property type="nucleotide sequence ID" value="NZ_JRKI01000034.1"/>
</dbReference>
<sequence length="107" mass="11699">MNIDVLRWLQSQLGPDIDDGDLAARYDRLHSAKAVALEVLHERVNALVAEPLKVTVNGVATIDNSANVAALERRIAQLGSEAAAPDDPPSESHDLLTTVQLRARRRR</sequence>